<dbReference type="PANTHER" id="PTHR43208:SF1">
    <property type="entry name" value="ABC TRANSPORTER SUBSTRATE-BINDING PROTEIN"/>
    <property type="match status" value="1"/>
</dbReference>
<dbReference type="RefSeq" id="WP_155150545.1">
    <property type="nucleotide sequence ID" value="NZ_JACOPQ010000004.1"/>
</dbReference>
<dbReference type="Pfam" id="PF02608">
    <property type="entry name" value="Bmp"/>
    <property type="match status" value="1"/>
</dbReference>
<dbReference type="Proteomes" id="UP000607645">
    <property type="component" value="Unassembled WGS sequence"/>
</dbReference>
<proteinExistence type="predicted"/>
<reference evidence="5" key="1">
    <citation type="submission" date="2020-08" db="EMBL/GenBank/DDBJ databases">
        <title>Genome public.</title>
        <authorList>
            <person name="Liu C."/>
            <person name="Sun Q."/>
        </authorList>
    </citation>
    <scope>NUCLEOTIDE SEQUENCE</scope>
    <source>
        <strain evidence="5">NSJ-52</strain>
    </source>
</reference>
<evidence type="ECO:0000256" key="1">
    <source>
        <dbReference type="ARBA" id="ARBA00022729"/>
    </source>
</evidence>
<evidence type="ECO:0000313" key="5">
    <source>
        <dbReference type="EMBL" id="MBC5736554.1"/>
    </source>
</evidence>
<dbReference type="Gene3D" id="3.40.50.2300">
    <property type="match status" value="2"/>
</dbReference>
<evidence type="ECO:0000259" key="4">
    <source>
        <dbReference type="Pfam" id="PF02608"/>
    </source>
</evidence>
<dbReference type="PANTHER" id="PTHR43208">
    <property type="entry name" value="ABC TRANSPORTER SUBSTRATE-BINDING PROTEIN"/>
    <property type="match status" value="1"/>
</dbReference>
<dbReference type="GO" id="GO:0005886">
    <property type="term" value="C:plasma membrane"/>
    <property type="evidence" value="ECO:0007669"/>
    <property type="project" value="InterPro"/>
</dbReference>
<name>A0A8J6JJS3_9FIRM</name>
<accession>A0A8J6JJS3</accession>
<feature type="region of interest" description="Disordered" evidence="2">
    <location>
        <begin position="25"/>
        <end position="58"/>
    </location>
</feature>
<feature type="chain" id="PRO_5035216439" evidence="3">
    <location>
        <begin position="20"/>
        <end position="417"/>
    </location>
</feature>
<organism evidence="5 6">
    <name type="scientific">Lawsonibacter faecis</name>
    <dbReference type="NCBI Taxonomy" id="2763052"/>
    <lineage>
        <taxon>Bacteria</taxon>
        <taxon>Bacillati</taxon>
        <taxon>Bacillota</taxon>
        <taxon>Clostridia</taxon>
        <taxon>Eubacteriales</taxon>
        <taxon>Oscillospiraceae</taxon>
        <taxon>Lawsonibacter</taxon>
    </lineage>
</organism>
<dbReference type="InterPro" id="IPR003760">
    <property type="entry name" value="PnrA-like"/>
</dbReference>
<evidence type="ECO:0000313" key="6">
    <source>
        <dbReference type="Proteomes" id="UP000607645"/>
    </source>
</evidence>
<dbReference type="AlphaFoldDB" id="A0A8J6JJS3"/>
<protein>
    <submittedName>
        <fullName evidence="5">BMP family ABC transporter substrate-binding protein</fullName>
    </submittedName>
</protein>
<sequence length="417" mass="44305">MKKRLLALLLAGAMVFALAACGDKPSEGGQSPAPGTDSSTPATTPATPDDAGQSPAPSGAGIAAADLKIGLVMIGEENDNGYNYNHMVGMEEALANCGLSKDQLVIKRNVGEDAGCTTAIQECIDAGAQIIFCNSFGHEQFMIPLAEENPDIQFCHATGYQASQTENTNDHNYFTKIFEARYLAGIAAGLKAKEINNPKLGYVGAFPFAEVVSGFTAFYLGAKSVYPEVTMEVQYTNSWSDAALEAQVAKALIDNGCGVISQHSDTTAPATTAQNAGAFQVGYNADMIDAAPEASLVSARVDWGVYYTFALNCMMNGEEIPTDWCQGFKDGAVYLSRLNEAIIAPGTQEAIEAAEKKFMEEDFHVFSGPLNGYEFDSSTGDKVADWSLAEGDFYDESGEASAPSFCWIIDGITNTIK</sequence>
<keyword evidence="6" id="KW-1185">Reference proteome</keyword>
<comment type="caution">
    <text evidence="5">The sequence shown here is derived from an EMBL/GenBank/DDBJ whole genome shotgun (WGS) entry which is preliminary data.</text>
</comment>
<dbReference type="PROSITE" id="PS51257">
    <property type="entry name" value="PROKAR_LIPOPROTEIN"/>
    <property type="match status" value="1"/>
</dbReference>
<keyword evidence="1 3" id="KW-0732">Signal</keyword>
<feature type="signal peptide" evidence="3">
    <location>
        <begin position="1"/>
        <end position="19"/>
    </location>
</feature>
<dbReference type="CDD" id="cd19963">
    <property type="entry name" value="PBP1_BMP-like"/>
    <property type="match status" value="1"/>
</dbReference>
<feature type="compositionally biased region" description="Low complexity" evidence="2">
    <location>
        <begin position="31"/>
        <end position="58"/>
    </location>
</feature>
<feature type="domain" description="ABC transporter substrate-binding protein PnrA-like" evidence="4">
    <location>
        <begin position="68"/>
        <end position="360"/>
    </location>
</feature>
<dbReference type="EMBL" id="JACOPQ010000004">
    <property type="protein sequence ID" value="MBC5736554.1"/>
    <property type="molecule type" value="Genomic_DNA"/>
</dbReference>
<evidence type="ECO:0000256" key="2">
    <source>
        <dbReference type="SAM" id="MobiDB-lite"/>
    </source>
</evidence>
<evidence type="ECO:0000256" key="3">
    <source>
        <dbReference type="SAM" id="SignalP"/>
    </source>
</evidence>
<gene>
    <name evidence="5" type="ORF">H8S62_05975</name>
</gene>
<dbReference type="InterPro" id="IPR052910">
    <property type="entry name" value="ABC-Purine-Binding"/>
</dbReference>